<feature type="transmembrane region" description="Helical" evidence="1">
    <location>
        <begin position="50"/>
        <end position="70"/>
    </location>
</feature>
<accession>A0A7X3C1E7</accession>
<evidence type="ECO:0000313" key="2">
    <source>
        <dbReference type="EMBL" id="MTV81645.1"/>
    </source>
</evidence>
<name>A0A7X3C1E7_9LACO</name>
<dbReference type="AlphaFoldDB" id="A0A7X3C1E7"/>
<keyword evidence="3" id="KW-1185">Reference proteome</keyword>
<keyword evidence="1" id="KW-0472">Membrane</keyword>
<proteinExistence type="predicted"/>
<dbReference type="EMBL" id="WNJO01000003">
    <property type="protein sequence ID" value="MTV81645.1"/>
    <property type="molecule type" value="Genomic_DNA"/>
</dbReference>
<keyword evidence="1" id="KW-1133">Transmembrane helix</keyword>
<comment type="caution">
    <text evidence="2">The sequence shown here is derived from an EMBL/GenBank/DDBJ whole genome shotgun (WGS) entry which is preliminary data.</text>
</comment>
<dbReference type="Proteomes" id="UP000466388">
    <property type="component" value="Unassembled WGS sequence"/>
</dbReference>
<dbReference type="RefSeq" id="WP_155430938.1">
    <property type="nucleotide sequence ID" value="NZ_WNJO01000003.1"/>
</dbReference>
<evidence type="ECO:0000313" key="3">
    <source>
        <dbReference type="Proteomes" id="UP000466388"/>
    </source>
</evidence>
<feature type="transmembrane region" description="Helical" evidence="1">
    <location>
        <begin position="12"/>
        <end position="30"/>
    </location>
</feature>
<keyword evidence="1" id="KW-0812">Transmembrane</keyword>
<reference evidence="2 3" key="1">
    <citation type="submission" date="2019-11" db="EMBL/GenBank/DDBJ databases">
        <title>Lactobacillus sp. nov. CRM56-3, isolated from fermented tea leaves.</title>
        <authorList>
            <person name="Phuengjayaem S."/>
            <person name="Tanasupawat S."/>
        </authorList>
    </citation>
    <scope>NUCLEOTIDE SEQUENCE [LARGE SCALE GENOMIC DNA]</scope>
    <source>
        <strain evidence="2 3">CRM56-3</strain>
    </source>
</reference>
<sequence length="96" mass="10652">MNRLQHTSKFGYLGSAFLIAFSFGLSYLPVVANAATAHMTQQHRDAVTEAVFVGIGLLLCLFGLFEMDLYRARHPRQIKHTEVSDSDLTPSASTQH</sequence>
<gene>
    <name evidence="2" type="ORF">GM612_03115</name>
</gene>
<protein>
    <submittedName>
        <fullName evidence="2">Uncharacterized protein</fullName>
    </submittedName>
</protein>
<organism evidence="2 3">
    <name type="scientific">Secundilactobacillus folii</name>
    <dbReference type="NCBI Taxonomy" id="2678357"/>
    <lineage>
        <taxon>Bacteria</taxon>
        <taxon>Bacillati</taxon>
        <taxon>Bacillota</taxon>
        <taxon>Bacilli</taxon>
        <taxon>Lactobacillales</taxon>
        <taxon>Lactobacillaceae</taxon>
        <taxon>Secundilactobacillus</taxon>
    </lineage>
</organism>
<evidence type="ECO:0000256" key="1">
    <source>
        <dbReference type="SAM" id="Phobius"/>
    </source>
</evidence>